<dbReference type="PROSITE" id="PS50995">
    <property type="entry name" value="HTH_MARR_2"/>
    <property type="match status" value="1"/>
</dbReference>
<evidence type="ECO:0000259" key="3">
    <source>
        <dbReference type="PROSITE" id="PS51186"/>
    </source>
</evidence>
<keyword evidence="5" id="KW-1185">Reference proteome</keyword>
<name>A0A4V3HFJ9_9BURK</name>
<dbReference type="InterPro" id="IPR036390">
    <property type="entry name" value="WH_DNA-bd_sf"/>
</dbReference>
<evidence type="ECO:0000313" key="5">
    <source>
        <dbReference type="Proteomes" id="UP000295509"/>
    </source>
</evidence>
<keyword evidence="1 4" id="KW-0808">Transferase</keyword>
<reference evidence="4 5" key="1">
    <citation type="submission" date="2019-03" db="EMBL/GenBank/DDBJ databases">
        <title>Genomic Encyclopedia of Type Strains, Phase III (KMG-III): the genomes of soil and plant-associated and newly described type strains.</title>
        <authorList>
            <person name="Whitman W."/>
        </authorList>
    </citation>
    <scope>NUCLEOTIDE SEQUENCE [LARGE SCALE GENOMIC DNA]</scope>
    <source>
        <strain evidence="4 5">LMG 29544</strain>
    </source>
</reference>
<feature type="domain" description="HTH marR-type" evidence="2">
    <location>
        <begin position="9"/>
        <end position="144"/>
    </location>
</feature>
<dbReference type="EMBL" id="SORE01000003">
    <property type="protein sequence ID" value="TDY53475.1"/>
    <property type="molecule type" value="Genomic_DNA"/>
</dbReference>
<dbReference type="PANTHER" id="PTHR13947">
    <property type="entry name" value="GNAT FAMILY N-ACETYLTRANSFERASE"/>
    <property type="match status" value="1"/>
</dbReference>
<dbReference type="GO" id="GO:0008080">
    <property type="term" value="F:N-acetyltransferase activity"/>
    <property type="evidence" value="ECO:0007669"/>
    <property type="project" value="InterPro"/>
</dbReference>
<dbReference type="GO" id="GO:0003700">
    <property type="term" value="F:DNA-binding transcription factor activity"/>
    <property type="evidence" value="ECO:0007669"/>
    <property type="project" value="InterPro"/>
</dbReference>
<dbReference type="PROSITE" id="PS51186">
    <property type="entry name" value="GNAT"/>
    <property type="match status" value="1"/>
</dbReference>
<dbReference type="InterPro" id="IPR016181">
    <property type="entry name" value="Acyl_CoA_acyltransferase"/>
</dbReference>
<accession>A0A4V3HFJ9</accession>
<gene>
    <name evidence="4" type="ORF">BX592_103288</name>
</gene>
<proteinExistence type="predicted"/>
<dbReference type="Pfam" id="PF12802">
    <property type="entry name" value="MarR_2"/>
    <property type="match status" value="1"/>
</dbReference>
<comment type="caution">
    <text evidence="4">The sequence shown here is derived from an EMBL/GenBank/DDBJ whole genome shotgun (WGS) entry which is preliminary data.</text>
</comment>
<dbReference type="SMART" id="SM00347">
    <property type="entry name" value="HTH_MARR"/>
    <property type="match status" value="1"/>
</dbReference>
<evidence type="ECO:0000259" key="2">
    <source>
        <dbReference type="PROSITE" id="PS50995"/>
    </source>
</evidence>
<protein>
    <submittedName>
        <fullName evidence="4">MarR family transcriptional regulator with acetyltransferase activity</fullName>
    </submittedName>
</protein>
<dbReference type="OrthoDB" id="273614at2"/>
<feature type="domain" description="N-acetyltransferase" evidence="3">
    <location>
        <begin position="165"/>
        <end position="306"/>
    </location>
</feature>
<evidence type="ECO:0000256" key="1">
    <source>
        <dbReference type="ARBA" id="ARBA00022679"/>
    </source>
</evidence>
<dbReference type="InterPro" id="IPR036388">
    <property type="entry name" value="WH-like_DNA-bd_sf"/>
</dbReference>
<dbReference type="Gene3D" id="3.40.630.30">
    <property type="match status" value="1"/>
</dbReference>
<sequence length="308" mass="34620">MPDPAALRRAQAVRHFNRFYTKHIGELHEHVHTSEFSLTEIRVLRELALGRVQTAACLARGLGLDSGYLSRLLTGFERRKLIDRRPSVTDARQSLLTITEAGRAAYQPLDAAAIGEVLGLLARLGDGSQDQLIDAMKLIERLLDNGPRHRNVTLRAPRAGDYGWLVHRQAQLFARGQGWDYRFESLLARMIAEFSESHDPRIETCMIAEQQGTVAGSALITRLAADTAIVRMLYVEPDVQRLGIGTQLMNECVSFAQRAGYAKLSVTTESALLDARRLFEHAGFTRMSAEPAQRFGRRLVLERWMRDL</sequence>
<evidence type="ECO:0000313" key="4">
    <source>
        <dbReference type="EMBL" id="TDY53475.1"/>
    </source>
</evidence>
<dbReference type="SUPFAM" id="SSF55729">
    <property type="entry name" value="Acyl-CoA N-acyltransferases (Nat)"/>
    <property type="match status" value="1"/>
</dbReference>
<dbReference type="AlphaFoldDB" id="A0A4V3HFJ9"/>
<dbReference type="Proteomes" id="UP000295509">
    <property type="component" value="Unassembled WGS sequence"/>
</dbReference>
<dbReference type="Gene3D" id="1.10.10.10">
    <property type="entry name" value="Winged helix-like DNA-binding domain superfamily/Winged helix DNA-binding domain"/>
    <property type="match status" value="1"/>
</dbReference>
<dbReference type="SUPFAM" id="SSF46785">
    <property type="entry name" value="Winged helix' DNA-binding domain"/>
    <property type="match status" value="1"/>
</dbReference>
<dbReference type="RefSeq" id="WP_134190642.1">
    <property type="nucleotide sequence ID" value="NZ_JBHLUW010000013.1"/>
</dbReference>
<organism evidence="4 5">
    <name type="scientific">Paraburkholderia rhizosphaerae</name>
    <dbReference type="NCBI Taxonomy" id="480658"/>
    <lineage>
        <taxon>Bacteria</taxon>
        <taxon>Pseudomonadati</taxon>
        <taxon>Pseudomonadota</taxon>
        <taxon>Betaproteobacteria</taxon>
        <taxon>Burkholderiales</taxon>
        <taxon>Burkholderiaceae</taxon>
        <taxon>Paraburkholderia</taxon>
    </lineage>
</organism>
<dbReference type="Pfam" id="PF00583">
    <property type="entry name" value="Acetyltransf_1"/>
    <property type="match status" value="1"/>
</dbReference>
<dbReference type="CDD" id="cd04301">
    <property type="entry name" value="NAT_SF"/>
    <property type="match status" value="1"/>
</dbReference>
<dbReference type="PANTHER" id="PTHR13947:SF37">
    <property type="entry name" value="LD18367P"/>
    <property type="match status" value="1"/>
</dbReference>
<dbReference type="InterPro" id="IPR000182">
    <property type="entry name" value="GNAT_dom"/>
</dbReference>
<dbReference type="InterPro" id="IPR000835">
    <property type="entry name" value="HTH_MarR-typ"/>
</dbReference>
<dbReference type="InterPro" id="IPR050769">
    <property type="entry name" value="NAT_camello-type"/>
</dbReference>